<name>A0A6J4M075_9ACTN</name>
<accession>A0A6J4M075</accession>
<evidence type="ECO:0000313" key="1">
    <source>
        <dbReference type="EMBL" id="CAA9344634.1"/>
    </source>
</evidence>
<organism evidence="1">
    <name type="scientific">uncultured Nocardioidaceae bacterium</name>
    <dbReference type="NCBI Taxonomy" id="253824"/>
    <lineage>
        <taxon>Bacteria</taxon>
        <taxon>Bacillati</taxon>
        <taxon>Actinomycetota</taxon>
        <taxon>Actinomycetes</taxon>
        <taxon>Propionibacteriales</taxon>
        <taxon>Nocardioidaceae</taxon>
        <taxon>environmental samples</taxon>
    </lineage>
</organism>
<reference evidence="1" key="1">
    <citation type="submission" date="2020-02" db="EMBL/GenBank/DDBJ databases">
        <authorList>
            <person name="Meier V. D."/>
        </authorList>
    </citation>
    <scope>NUCLEOTIDE SEQUENCE</scope>
    <source>
        <strain evidence="1">AVDCRST_MAG34</strain>
    </source>
</reference>
<sequence>MELLDYRKMRTGIQLNAVPAGSDDVRPVAERLRDSLAATGLFGDVEVDVTDNADALVIAMCTFPEGMSAGRLAHWLEQLWQQRLSDSCWEAHATLVDDDQVEFLGATKVSVDGHYLTLHVVAQRGAIPAQRTAAE</sequence>
<protein>
    <submittedName>
        <fullName evidence="1">Uncharacterized protein</fullName>
    </submittedName>
</protein>
<dbReference type="AlphaFoldDB" id="A0A6J4M075"/>
<proteinExistence type="predicted"/>
<dbReference type="EMBL" id="CADCUI010000024">
    <property type="protein sequence ID" value="CAA9344634.1"/>
    <property type="molecule type" value="Genomic_DNA"/>
</dbReference>
<gene>
    <name evidence="1" type="ORF">AVDCRST_MAG34-1162</name>
</gene>